<name>A0AAW0MT22_9GOBI</name>
<reference evidence="3" key="1">
    <citation type="submission" date="2024-04" db="EMBL/GenBank/DDBJ databases">
        <title>Salinicola lusitanus LLJ914,a marine bacterium isolated from the Okinawa Trough.</title>
        <authorList>
            <person name="Li J."/>
        </authorList>
    </citation>
    <scope>NUCLEOTIDE SEQUENCE [LARGE SCALE GENOMIC DNA]</scope>
</reference>
<protein>
    <submittedName>
        <fullName evidence="2">Uncharacterized protein</fullName>
    </submittedName>
</protein>
<sequence>MIHLNTWHLNLRPPPAFPNLHAIELKTENQPDSKSWSQTRSHPEDPPPAKRPKPSGEPPPGQQLAPLPPGASSLSALLSSAPHLQRSLPRLQARTGGSSGGSGAPHWGLGHSRSLARRIVGKERLAVHLRQRVVSERGDTELLSVQESREDIQMDLSLLADHIMEATSERLKQEPMETEVDSRGAGLSSDVTALSGCLSDVERFLHPGPPSPLPRLSSLSGEQPPQPCPSELRFFCGFVKENRPKSPRPPHGPIQEQRKEIAAVIQRCYKRYKQYALYKRMTLAAVLIQSRFRSLIEQKKFQQSKEEKERKKERVCVRAQLGKEEKERKKEHVCVRTQQGKEEKERKERVCVRTQQGKEEKERKKERVCVRTQQGKEEKERKERVCVRAQQGKEEKERKKERVCVRTQQGKEEKERKERVCVRAQQGKDEEERKKEHVCVRTQQRKEKERRKEHVCVRTQLGKEEKERKKERVCVRTQQGKEEKERKKERVCVRTQQGKDEEERKKERVCVRAQQRKEKETSGVTRQRMDA</sequence>
<dbReference type="PROSITE" id="PS50096">
    <property type="entry name" value="IQ"/>
    <property type="match status" value="1"/>
</dbReference>
<proteinExistence type="predicted"/>
<dbReference type="Gene3D" id="1.20.5.190">
    <property type="match status" value="1"/>
</dbReference>
<dbReference type="EMBL" id="JBBPFD010000116">
    <property type="protein sequence ID" value="KAK7880311.1"/>
    <property type="molecule type" value="Genomic_DNA"/>
</dbReference>
<accession>A0AAW0MT22</accession>
<feature type="region of interest" description="Disordered" evidence="1">
    <location>
        <begin position="1"/>
        <end position="79"/>
    </location>
</feature>
<gene>
    <name evidence="2" type="ORF">WMY93_033046</name>
</gene>
<comment type="caution">
    <text evidence="2">The sequence shown here is derived from an EMBL/GenBank/DDBJ whole genome shotgun (WGS) entry which is preliminary data.</text>
</comment>
<feature type="compositionally biased region" description="Low complexity" evidence="1">
    <location>
        <begin position="70"/>
        <end position="79"/>
    </location>
</feature>
<dbReference type="AlphaFoldDB" id="A0AAW0MT22"/>
<organism evidence="2 3">
    <name type="scientific">Mugilogobius chulae</name>
    <name type="common">yellowstripe goby</name>
    <dbReference type="NCBI Taxonomy" id="88201"/>
    <lineage>
        <taxon>Eukaryota</taxon>
        <taxon>Metazoa</taxon>
        <taxon>Chordata</taxon>
        <taxon>Craniata</taxon>
        <taxon>Vertebrata</taxon>
        <taxon>Euteleostomi</taxon>
        <taxon>Actinopterygii</taxon>
        <taxon>Neopterygii</taxon>
        <taxon>Teleostei</taxon>
        <taxon>Neoteleostei</taxon>
        <taxon>Acanthomorphata</taxon>
        <taxon>Gobiaria</taxon>
        <taxon>Gobiiformes</taxon>
        <taxon>Gobioidei</taxon>
        <taxon>Gobiidae</taxon>
        <taxon>Gobionellinae</taxon>
        <taxon>Mugilogobius</taxon>
    </lineage>
</organism>
<dbReference type="Proteomes" id="UP001460270">
    <property type="component" value="Unassembled WGS sequence"/>
</dbReference>
<feature type="region of interest" description="Disordered" evidence="1">
    <location>
        <begin position="463"/>
        <end position="531"/>
    </location>
</feature>
<evidence type="ECO:0000256" key="1">
    <source>
        <dbReference type="SAM" id="MobiDB-lite"/>
    </source>
</evidence>
<evidence type="ECO:0000313" key="3">
    <source>
        <dbReference type="Proteomes" id="UP001460270"/>
    </source>
</evidence>
<feature type="compositionally biased region" description="Pro residues" evidence="1">
    <location>
        <begin position="55"/>
        <end position="69"/>
    </location>
</feature>
<evidence type="ECO:0000313" key="2">
    <source>
        <dbReference type="EMBL" id="KAK7880311.1"/>
    </source>
</evidence>
<keyword evidence="3" id="KW-1185">Reference proteome</keyword>